<dbReference type="GO" id="GO:0050660">
    <property type="term" value="F:flavin adenine dinucleotide binding"/>
    <property type="evidence" value="ECO:0007669"/>
    <property type="project" value="InterPro"/>
</dbReference>
<dbReference type="GO" id="GO:0050661">
    <property type="term" value="F:NADP binding"/>
    <property type="evidence" value="ECO:0007669"/>
    <property type="project" value="InterPro"/>
</dbReference>
<evidence type="ECO:0000256" key="2">
    <source>
        <dbReference type="ARBA" id="ARBA00022630"/>
    </source>
</evidence>
<evidence type="ECO:0000256" key="3">
    <source>
        <dbReference type="ARBA" id="ARBA00022827"/>
    </source>
</evidence>
<keyword evidence="7" id="KW-1185">Reference proteome</keyword>
<keyword evidence="5 6" id="KW-0503">Monooxygenase</keyword>
<keyword evidence="2 5" id="KW-0285">Flavoprotein</keyword>
<dbReference type="EMBL" id="JABXBU010001863">
    <property type="protein sequence ID" value="KAF8781437.1"/>
    <property type="molecule type" value="Genomic_DNA"/>
</dbReference>
<accession>A0A8T0EV23</accession>
<reference evidence="6" key="2">
    <citation type="submission" date="2020-06" db="EMBL/GenBank/DDBJ databases">
        <authorList>
            <person name="Sheffer M."/>
        </authorList>
    </citation>
    <scope>NUCLEOTIDE SEQUENCE</scope>
</reference>
<dbReference type="Pfam" id="PF00743">
    <property type="entry name" value="FMO-like"/>
    <property type="match status" value="1"/>
</dbReference>
<keyword evidence="3 5" id="KW-0274">FAD</keyword>
<evidence type="ECO:0000313" key="6">
    <source>
        <dbReference type="EMBL" id="KAF8781437.1"/>
    </source>
</evidence>
<comment type="cofactor">
    <cofactor evidence="5">
        <name>FAD</name>
        <dbReference type="ChEBI" id="CHEBI:57692"/>
    </cofactor>
</comment>
<comment type="similarity">
    <text evidence="1 5">Belongs to the FMO family.</text>
</comment>
<evidence type="ECO:0000256" key="1">
    <source>
        <dbReference type="ARBA" id="ARBA00009183"/>
    </source>
</evidence>
<reference evidence="6" key="1">
    <citation type="journal article" date="2020" name="bioRxiv">
        <title>Chromosome-level reference genome of the European wasp spider Argiope bruennichi: a resource for studies on range expansion and evolutionary adaptation.</title>
        <authorList>
            <person name="Sheffer M.M."/>
            <person name="Hoppe A."/>
            <person name="Krehenwinkel H."/>
            <person name="Uhl G."/>
            <person name="Kuss A.W."/>
            <person name="Jensen L."/>
            <person name="Jensen C."/>
            <person name="Gillespie R.G."/>
            <person name="Hoff K.J."/>
            <person name="Prost S."/>
        </authorList>
    </citation>
    <scope>NUCLEOTIDE SEQUENCE</scope>
</reference>
<evidence type="ECO:0000256" key="5">
    <source>
        <dbReference type="RuleBase" id="RU361177"/>
    </source>
</evidence>
<comment type="caution">
    <text evidence="6">The sequence shown here is derived from an EMBL/GenBank/DDBJ whole genome shotgun (WGS) entry which is preliminary data.</text>
</comment>
<sequence>MEEEGKINLYKCTFPINLKHATVAVIGFVLPFGPGFPIGELQCRWAAQVLTGKCSLPSKDKMIKDINDRFMHNITRYAPNEKMSIRVDYIKYCDDIASQSGAKPNFLKLFLTDPKLFFHLIF</sequence>
<evidence type="ECO:0000256" key="4">
    <source>
        <dbReference type="ARBA" id="ARBA00023002"/>
    </source>
</evidence>
<dbReference type="AlphaFoldDB" id="A0A8T0EV23"/>
<dbReference type="GO" id="GO:0004499">
    <property type="term" value="F:N,N-dimethylaniline monooxygenase activity"/>
    <property type="evidence" value="ECO:0007669"/>
    <property type="project" value="InterPro"/>
</dbReference>
<gene>
    <name evidence="6" type="ORF">HNY73_011831</name>
</gene>
<dbReference type="InterPro" id="IPR020946">
    <property type="entry name" value="Flavin_mOase-like"/>
</dbReference>
<proteinExistence type="inferred from homology"/>
<evidence type="ECO:0000313" key="7">
    <source>
        <dbReference type="Proteomes" id="UP000807504"/>
    </source>
</evidence>
<protein>
    <recommendedName>
        <fullName evidence="5">Flavin-containing monooxygenase</fullName>
        <ecNumber evidence="5">1.-.-.-</ecNumber>
    </recommendedName>
</protein>
<dbReference type="Proteomes" id="UP000807504">
    <property type="component" value="Unassembled WGS sequence"/>
</dbReference>
<dbReference type="InterPro" id="IPR050346">
    <property type="entry name" value="FMO-like"/>
</dbReference>
<dbReference type="InterPro" id="IPR036188">
    <property type="entry name" value="FAD/NAD-bd_sf"/>
</dbReference>
<dbReference type="Gene3D" id="3.50.50.60">
    <property type="entry name" value="FAD/NAD(P)-binding domain"/>
    <property type="match status" value="1"/>
</dbReference>
<keyword evidence="4 5" id="KW-0560">Oxidoreductase</keyword>
<dbReference type="PANTHER" id="PTHR23023">
    <property type="entry name" value="DIMETHYLANILINE MONOOXYGENASE"/>
    <property type="match status" value="1"/>
</dbReference>
<organism evidence="6 7">
    <name type="scientific">Argiope bruennichi</name>
    <name type="common">Wasp spider</name>
    <name type="synonym">Aranea bruennichi</name>
    <dbReference type="NCBI Taxonomy" id="94029"/>
    <lineage>
        <taxon>Eukaryota</taxon>
        <taxon>Metazoa</taxon>
        <taxon>Ecdysozoa</taxon>
        <taxon>Arthropoda</taxon>
        <taxon>Chelicerata</taxon>
        <taxon>Arachnida</taxon>
        <taxon>Araneae</taxon>
        <taxon>Araneomorphae</taxon>
        <taxon>Entelegynae</taxon>
        <taxon>Araneoidea</taxon>
        <taxon>Araneidae</taxon>
        <taxon>Argiope</taxon>
    </lineage>
</organism>
<dbReference type="EC" id="1.-.-.-" evidence="5"/>
<dbReference type="SUPFAM" id="SSF51905">
    <property type="entry name" value="FAD/NAD(P)-binding domain"/>
    <property type="match status" value="1"/>
</dbReference>
<name>A0A8T0EV23_ARGBR</name>